<evidence type="ECO:0000256" key="7">
    <source>
        <dbReference type="ARBA" id="ARBA00022723"/>
    </source>
</evidence>
<dbReference type="PANTHER" id="PTHR11349">
    <property type="entry name" value="NUCLEOSIDE DIPHOSPHATE KINASE"/>
    <property type="match status" value="1"/>
</dbReference>
<gene>
    <name evidence="13" type="primary">ndk</name>
    <name evidence="17" type="ordered locus">COPRO5265_0436</name>
</gene>
<dbReference type="InterPro" id="IPR036850">
    <property type="entry name" value="NDK-like_dom_sf"/>
</dbReference>
<evidence type="ECO:0000256" key="5">
    <source>
        <dbReference type="ARBA" id="ARBA00022553"/>
    </source>
</evidence>
<evidence type="ECO:0000256" key="1">
    <source>
        <dbReference type="ARBA" id="ARBA00001946"/>
    </source>
</evidence>
<evidence type="ECO:0000256" key="8">
    <source>
        <dbReference type="ARBA" id="ARBA00022741"/>
    </source>
</evidence>
<keyword evidence="12 13" id="KW-0546">Nucleotide metabolism</keyword>
<feature type="binding site" evidence="13 14">
    <location>
        <position position="128"/>
    </location>
    <ligand>
        <name>ATP</name>
        <dbReference type="ChEBI" id="CHEBI:30616"/>
    </ligand>
</feature>
<dbReference type="PROSITE" id="PS51374">
    <property type="entry name" value="NDPK_LIKE"/>
    <property type="match status" value="1"/>
</dbReference>
<proteinExistence type="inferred from homology"/>
<dbReference type="AlphaFoldDB" id="B5Y7Q5"/>
<keyword evidence="5 13" id="KW-0597">Phosphoprotein</keyword>
<keyword evidence="6 13" id="KW-0808">Transferase</keyword>
<comment type="subunit">
    <text evidence="13">Homotetramer.</text>
</comment>
<dbReference type="GO" id="GO:0006228">
    <property type="term" value="P:UTP biosynthetic process"/>
    <property type="evidence" value="ECO:0007669"/>
    <property type="project" value="UniProtKB-UniRule"/>
</dbReference>
<dbReference type="GO" id="GO:0005737">
    <property type="term" value="C:cytoplasm"/>
    <property type="evidence" value="ECO:0007669"/>
    <property type="project" value="UniProtKB-SubCell"/>
</dbReference>
<comment type="cofactor">
    <cofactor evidence="1 13">
        <name>Mg(2+)</name>
        <dbReference type="ChEBI" id="CHEBI:18420"/>
    </cofactor>
</comment>
<dbReference type="Gene3D" id="3.30.70.141">
    <property type="entry name" value="Nucleoside diphosphate kinase-like domain"/>
    <property type="match status" value="1"/>
</dbReference>
<evidence type="ECO:0000313" key="17">
    <source>
        <dbReference type="EMBL" id="ACI17124.1"/>
    </source>
</evidence>
<evidence type="ECO:0000256" key="10">
    <source>
        <dbReference type="ARBA" id="ARBA00022840"/>
    </source>
</evidence>
<keyword evidence="18" id="KW-1185">Reference proteome</keyword>
<dbReference type="GO" id="GO:0005524">
    <property type="term" value="F:ATP binding"/>
    <property type="evidence" value="ECO:0007669"/>
    <property type="project" value="UniProtKB-UniRule"/>
</dbReference>
<evidence type="ECO:0000256" key="2">
    <source>
        <dbReference type="ARBA" id="ARBA00008142"/>
    </source>
</evidence>
<comment type="catalytic activity">
    <reaction evidence="13">
        <text>a ribonucleoside 5'-diphosphate + ATP = a ribonucleoside 5'-triphosphate + ADP</text>
        <dbReference type="Rhea" id="RHEA:18113"/>
        <dbReference type="ChEBI" id="CHEBI:30616"/>
        <dbReference type="ChEBI" id="CHEBI:57930"/>
        <dbReference type="ChEBI" id="CHEBI:61557"/>
        <dbReference type="ChEBI" id="CHEBI:456216"/>
        <dbReference type="EC" id="2.7.4.6"/>
    </reaction>
</comment>
<evidence type="ECO:0000256" key="15">
    <source>
        <dbReference type="RuleBase" id="RU004011"/>
    </source>
</evidence>
<feature type="active site" description="Pros-phosphohistidine intermediate" evidence="13 14">
    <location>
        <position position="131"/>
    </location>
</feature>
<evidence type="ECO:0000256" key="3">
    <source>
        <dbReference type="ARBA" id="ARBA00012966"/>
    </source>
</evidence>
<dbReference type="GO" id="GO:0004550">
    <property type="term" value="F:nucleoside diphosphate kinase activity"/>
    <property type="evidence" value="ECO:0007669"/>
    <property type="project" value="UniProtKB-UniRule"/>
</dbReference>
<comment type="function">
    <text evidence="13">Major role in the synthesis of nucleoside triphosphates other than ATP. The ATP gamma phosphate is transferred to the NDP beta phosphate via a ping-pong mechanism, using a phosphorylated active-site intermediate.</text>
</comment>
<evidence type="ECO:0000256" key="11">
    <source>
        <dbReference type="ARBA" id="ARBA00022842"/>
    </source>
</evidence>
<dbReference type="EC" id="2.7.4.6" evidence="3 13"/>
<evidence type="ECO:0000256" key="13">
    <source>
        <dbReference type="HAMAP-Rule" id="MF_00451"/>
    </source>
</evidence>
<reference evidence="18" key="1">
    <citation type="submission" date="2008-08" db="EMBL/GenBank/DDBJ databases">
        <title>The complete genome sequence of Coprothermobacter proteolyticus strain ATCC 5245 / DSM 5265 / BT.</title>
        <authorList>
            <person name="Dodson R.J."/>
            <person name="Durkin A.S."/>
            <person name="Wu M."/>
            <person name="Eisen J."/>
            <person name="Sutton G."/>
        </authorList>
    </citation>
    <scope>NUCLEOTIDE SEQUENCE [LARGE SCALE GENOMIC DNA]</scope>
    <source>
        <strain evidence="18">ATCC 35245 / DSM 5265 / OCM 4 / BT</strain>
    </source>
</reference>
<dbReference type="EMBL" id="CP001145">
    <property type="protein sequence ID" value="ACI17124.1"/>
    <property type="molecule type" value="Genomic_DNA"/>
</dbReference>
<dbReference type="GO" id="GO:0046872">
    <property type="term" value="F:metal ion binding"/>
    <property type="evidence" value="ECO:0007669"/>
    <property type="project" value="UniProtKB-KW"/>
</dbReference>
<feature type="binding site" evidence="13 14">
    <location>
        <position position="25"/>
    </location>
    <ligand>
        <name>ATP</name>
        <dbReference type="ChEBI" id="CHEBI:30616"/>
    </ligand>
</feature>
<dbReference type="eggNOG" id="COG0105">
    <property type="taxonomic scope" value="Bacteria"/>
</dbReference>
<comment type="catalytic activity">
    <reaction evidence="13">
        <text>a 2'-deoxyribonucleoside 5'-diphosphate + ATP = a 2'-deoxyribonucleoside 5'-triphosphate + ADP</text>
        <dbReference type="Rhea" id="RHEA:44640"/>
        <dbReference type="ChEBI" id="CHEBI:30616"/>
        <dbReference type="ChEBI" id="CHEBI:61560"/>
        <dbReference type="ChEBI" id="CHEBI:73316"/>
        <dbReference type="ChEBI" id="CHEBI:456216"/>
        <dbReference type="EC" id="2.7.4.6"/>
    </reaction>
</comment>
<keyword evidence="13" id="KW-0963">Cytoplasm</keyword>
<accession>B5Y7Q5</accession>
<dbReference type="InterPro" id="IPR001564">
    <property type="entry name" value="Nucleoside_diP_kinase"/>
</dbReference>
<keyword evidence="10 13" id="KW-0067">ATP-binding</keyword>
<keyword evidence="9 13" id="KW-0418">Kinase</keyword>
<dbReference type="SUPFAM" id="SSF54919">
    <property type="entry name" value="Nucleoside diphosphate kinase, NDK"/>
    <property type="match status" value="1"/>
</dbReference>
<name>B5Y7Q5_COPPD</name>
<evidence type="ECO:0000256" key="14">
    <source>
        <dbReference type="PROSITE-ProRule" id="PRU00706"/>
    </source>
</evidence>
<dbReference type="HAMAP" id="MF_00451">
    <property type="entry name" value="NDP_kinase"/>
    <property type="match status" value="1"/>
</dbReference>
<keyword evidence="8 13" id="KW-0547">Nucleotide-binding</keyword>
<feature type="binding site" evidence="13 14">
    <location>
        <position position="107"/>
    </location>
    <ligand>
        <name>ATP</name>
        <dbReference type="ChEBI" id="CHEBI:30616"/>
    </ligand>
</feature>
<dbReference type="Proteomes" id="UP000001732">
    <property type="component" value="Chromosome"/>
</dbReference>
<sequence>MLIAERNAGRCYNIFMAEKTLVIYKPDAVRRNIIGEITTLFQDRGLKMVGAKLGWYSREFWEEFYAEHKGKDFFERLVNYMSSGPIFITVWSGDDAVRVGRQLAGATDPLQADPGSIRGRYGLPMPMNTVHCSDSLESAEREISLFFKTTKFLNGNKTSFTLLCH</sequence>
<feature type="binding site" evidence="13 14">
    <location>
        <position position="73"/>
    </location>
    <ligand>
        <name>ATP</name>
        <dbReference type="ChEBI" id="CHEBI:30616"/>
    </ligand>
</feature>
<dbReference type="FunFam" id="3.30.70.141:FF:000003">
    <property type="entry name" value="Nucleoside diphosphate kinase"/>
    <property type="match status" value="1"/>
</dbReference>
<feature type="domain" description="Nucleoside diphosphate kinase-like" evidence="16">
    <location>
        <begin position="17"/>
        <end position="154"/>
    </location>
</feature>
<evidence type="ECO:0000256" key="12">
    <source>
        <dbReference type="ARBA" id="ARBA00023080"/>
    </source>
</evidence>
<keyword evidence="11 13" id="KW-0460">Magnesium</keyword>
<evidence type="ECO:0000313" key="18">
    <source>
        <dbReference type="Proteomes" id="UP000001732"/>
    </source>
</evidence>
<evidence type="ECO:0000256" key="9">
    <source>
        <dbReference type="ARBA" id="ARBA00022777"/>
    </source>
</evidence>
<dbReference type="InterPro" id="IPR034907">
    <property type="entry name" value="NDK-like_dom"/>
</dbReference>
<comment type="similarity">
    <text evidence="2 13 14 15">Belongs to the NDK family.</text>
</comment>
<dbReference type="SMART" id="SM00562">
    <property type="entry name" value="NDK"/>
    <property type="match status" value="1"/>
</dbReference>
<dbReference type="CDD" id="cd04413">
    <property type="entry name" value="NDPk_I"/>
    <property type="match status" value="1"/>
</dbReference>
<protein>
    <recommendedName>
        <fullName evidence="4 13">Nucleoside diphosphate kinase</fullName>
        <shortName evidence="13">NDK</shortName>
        <shortName evidence="13">NDP kinase</shortName>
        <ecNumber evidence="3 13">2.7.4.6</ecNumber>
    </recommendedName>
    <alternativeName>
        <fullName evidence="13">Nucleoside-2-P kinase</fullName>
    </alternativeName>
</protein>
<dbReference type="NCBIfam" id="NF001908">
    <property type="entry name" value="PRK00668.1"/>
    <property type="match status" value="1"/>
</dbReference>
<feature type="binding site" evidence="13 14">
    <location>
        <position position="101"/>
    </location>
    <ligand>
        <name>ATP</name>
        <dbReference type="ChEBI" id="CHEBI:30616"/>
    </ligand>
</feature>
<dbReference type="STRING" id="309798.COPRO5265_0436"/>
<dbReference type="GO" id="GO:0006183">
    <property type="term" value="P:GTP biosynthetic process"/>
    <property type="evidence" value="ECO:0007669"/>
    <property type="project" value="UniProtKB-UniRule"/>
</dbReference>
<dbReference type="GO" id="GO:0006241">
    <property type="term" value="P:CTP biosynthetic process"/>
    <property type="evidence" value="ECO:0007669"/>
    <property type="project" value="UniProtKB-UniRule"/>
</dbReference>
<dbReference type="PRINTS" id="PR01243">
    <property type="entry name" value="NUCDPKINASE"/>
</dbReference>
<feature type="binding site" evidence="13 14">
    <location>
        <position position="118"/>
    </location>
    <ligand>
        <name>ATP</name>
        <dbReference type="ChEBI" id="CHEBI:30616"/>
    </ligand>
</feature>
<evidence type="ECO:0000259" key="16">
    <source>
        <dbReference type="SMART" id="SM00562"/>
    </source>
</evidence>
<evidence type="ECO:0000256" key="4">
    <source>
        <dbReference type="ARBA" id="ARBA00017632"/>
    </source>
</evidence>
<dbReference type="Pfam" id="PF00334">
    <property type="entry name" value="NDK"/>
    <property type="match status" value="1"/>
</dbReference>
<organism evidence="17 18">
    <name type="scientific">Coprothermobacter proteolyticus (strain ATCC 35245 / DSM 5265 / OCM 4 / BT)</name>
    <dbReference type="NCBI Taxonomy" id="309798"/>
    <lineage>
        <taxon>Bacteria</taxon>
        <taxon>Pseudomonadati</taxon>
        <taxon>Coprothermobacterota</taxon>
        <taxon>Coprothermobacteria</taxon>
        <taxon>Coprothermobacterales</taxon>
        <taxon>Coprothermobacteraceae</taxon>
        <taxon>Coprothermobacter</taxon>
    </lineage>
</organism>
<reference evidence="17 18" key="2">
    <citation type="journal article" date="2014" name="Genome Announc.">
        <title>Complete Genome Sequence of Coprothermobacter proteolyticus DSM 5265.</title>
        <authorList>
            <person name="Alexiev A."/>
            <person name="Coil D.A."/>
            <person name="Badger J.H."/>
            <person name="Enticknap J."/>
            <person name="Ward N."/>
            <person name="Robb F.T."/>
            <person name="Eisen J.A."/>
        </authorList>
    </citation>
    <scope>NUCLEOTIDE SEQUENCE [LARGE SCALE GENOMIC DNA]</scope>
    <source>
        <strain evidence="18">ATCC 35245 / DSM 5265 / OCM 4 / BT</strain>
    </source>
</reference>
<keyword evidence="7 13" id="KW-0479">Metal-binding</keyword>
<comment type="subcellular location">
    <subcellularLocation>
        <location evidence="13">Cytoplasm</location>
    </subcellularLocation>
</comment>
<evidence type="ECO:0000256" key="6">
    <source>
        <dbReference type="ARBA" id="ARBA00022679"/>
    </source>
</evidence>
<dbReference type="KEGG" id="cpo:COPRO5265_0436"/>